<dbReference type="SUPFAM" id="SSF51905">
    <property type="entry name" value="FAD/NAD(P)-binding domain"/>
    <property type="match status" value="1"/>
</dbReference>
<comment type="catalytic activity">
    <reaction evidence="1">
        <text>coproporphyrinogen III + 3 O2 = coproporphyrin III + 3 H2O2</text>
        <dbReference type="Rhea" id="RHEA:43436"/>
        <dbReference type="ChEBI" id="CHEBI:15379"/>
        <dbReference type="ChEBI" id="CHEBI:16240"/>
        <dbReference type="ChEBI" id="CHEBI:57309"/>
        <dbReference type="ChEBI" id="CHEBI:131725"/>
        <dbReference type="EC" id="1.3.3.15"/>
    </reaction>
    <physiologicalReaction direction="left-to-right" evidence="1">
        <dbReference type="Rhea" id="RHEA:43437"/>
    </physiologicalReaction>
</comment>
<dbReference type="EC" id="1.3.3.15" evidence="5 11"/>
<evidence type="ECO:0000259" key="12">
    <source>
        <dbReference type="Pfam" id="PF01593"/>
    </source>
</evidence>
<dbReference type="AlphaFoldDB" id="A0A285NXY4"/>
<evidence type="ECO:0000256" key="7">
    <source>
        <dbReference type="ARBA" id="ARBA00022630"/>
    </source>
</evidence>
<evidence type="ECO:0000256" key="1">
    <source>
        <dbReference type="ARBA" id="ARBA00001755"/>
    </source>
</evidence>
<evidence type="ECO:0000256" key="2">
    <source>
        <dbReference type="ARBA" id="ARBA00001974"/>
    </source>
</evidence>
<comment type="cofactor">
    <cofactor evidence="2 11">
        <name>FAD</name>
        <dbReference type="ChEBI" id="CHEBI:57692"/>
    </cofactor>
</comment>
<evidence type="ECO:0000256" key="9">
    <source>
        <dbReference type="ARBA" id="ARBA00023002"/>
    </source>
</evidence>
<dbReference type="UniPathway" id="UPA00252"/>
<comment type="pathway">
    <text evidence="3 11">Porphyrin-containing compound metabolism; protoheme biosynthesis.</text>
</comment>
<keyword evidence="11" id="KW-0963">Cytoplasm</keyword>
<keyword evidence="10 11" id="KW-0350">Heme biosynthesis</keyword>
<dbReference type="GO" id="GO:0006783">
    <property type="term" value="P:heme biosynthetic process"/>
    <property type="evidence" value="ECO:0007669"/>
    <property type="project" value="UniProtKB-UniRule"/>
</dbReference>
<dbReference type="eggNOG" id="COG1232">
    <property type="taxonomic scope" value="Bacteria"/>
</dbReference>
<evidence type="ECO:0000256" key="4">
    <source>
        <dbReference type="ARBA" id="ARBA00008310"/>
    </source>
</evidence>
<dbReference type="Pfam" id="PF01593">
    <property type="entry name" value="Amino_oxidase"/>
    <property type="match status" value="1"/>
</dbReference>
<evidence type="ECO:0000313" key="13">
    <source>
        <dbReference type="EMBL" id="SNZ14354.1"/>
    </source>
</evidence>
<evidence type="ECO:0000256" key="11">
    <source>
        <dbReference type="RuleBase" id="RU364052"/>
    </source>
</evidence>
<reference evidence="14" key="1">
    <citation type="submission" date="2017-09" db="EMBL/GenBank/DDBJ databases">
        <authorList>
            <person name="Varghese N."/>
            <person name="Submissions S."/>
        </authorList>
    </citation>
    <scope>NUCLEOTIDE SEQUENCE [LARGE SCALE GENOMIC DNA]</scope>
    <source>
        <strain evidence="14">CGMCC 1.8913</strain>
    </source>
</reference>
<dbReference type="GO" id="GO:0004729">
    <property type="term" value="F:oxygen-dependent protoporphyrinogen oxidase activity"/>
    <property type="evidence" value="ECO:0007669"/>
    <property type="project" value="UniProtKB-UniRule"/>
</dbReference>
<dbReference type="InterPro" id="IPR004572">
    <property type="entry name" value="Protoporphyrinogen_oxidase"/>
</dbReference>
<organism evidence="13 14">
    <name type="scientific">Terribacillus aidingensis</name>
    <dbReference type="NCBI Taxonomy" id="586416"/>
    <lineage>
        <taxon>Bacteria</taxon>
        <taxon>Bacillati</taxon>
        <taxon>Bacillota</taxon>
        <taxon>Bacilli</taxon>
        <taxon>Bacillales</taxon>
        <taxon>Bacillaceae</taxon>
        <taxon>Terribacillus</taxon>
    </lineage>
</organism>
<dbReference type="PANTHER" id="PTHR42923">
    <property type="entry name" value="PROTOPORPHYRINOGEN OXIDASE"/>
    <property type="match status" value="1"/>
</dbReference>
<comment type="subcellular location">
    <subcellularLocation>
        <location evidence="11">Cytoplasm</location>
    </subcellularLocation>
</comment>
<comment type="function">
    <text evidence="11">Involved in coproporphyrin-dependent heme b biosynthesis. Catalyzes the oxidation of coproporphyrinogen III to coproporphyrin III.</text>
</comment>
<sequence length="476" mass="53012">MSVMGDKKQIAIVGGGITGLTTAYYLQKQIRAYRLDYEVKLFEASSRLGGKIDTLKKDGYTIERGPDSFLARKESASRLIYDIGMENDLVRNNTGQSYILAGKKLHKMPKRAFMGVPTDLKPYYQSRLLSTKGKARISVEPMLPKGKKMQDQSMGLFFRRRFGDELVVNVLEPLLSGVYAGDIDELSIMATYPKFYELEQQYGSVVKGLQATMPKPPKQKKDVKPPGAFLSLKNGLQSLVEGLEAQLEPDTVQLETSVDHIERKADHYHLLLGNGEVFRADAAVLASPFFAVQRMLSQYDFMDQLKEMKATSVATVAMTFDASAIKKDIDGTGFVISRNSKYRITACTWTHKKWEGTTPEGKVMLRCYVGRPDDSGVVDLSDDEIVQIALKDLNKIMKIKSKPLFSVVSRWKQAMPQYVVGHLQRVADVRANMAIHTPGVFLAGGSYDGIGIPDCIDSGEQAVQNVLAYLRNKSFS</sequence>
<dbReference type="Gene3D" id="1.10.3110.10">
    <property type="entry name" value="protoporphyrinogen ix oxidase, domain 3"/>
    <property type="match status" value="1"/>
</dbReference>
<dbReference type="PANTHER" id="PTHR42923:SF3">
    <property type="entry name" value="PROTOPORPHYRINOGEN OXIDASE"/>
    <property type="match status" value="1"/>
</dbReference>
<evidence type="ECO:0000256" key="3">
    <source>
        <dbReference type="ARBA" id="ARBA00004744"/>
    </source>
</evidence>
<accession>A0A285NXY4</accession>
<evidence type="ECO:0000256" key="8">
    <source>
        <dbReference type="ARBA" id="ARBA00022827"/>
    </source>
</evidence>
<keyword evidence="9 11" id="KW-0560">Oxidoreductase</keyword>
<dbReference type="NCBIfam" id="NF008845">
    <property type="entry name" value="PRK11883.1-5"/>
    <property type="match status" value="1"/>
</dbReference>
<dbReference type="NCBIfam" id="TIGR00562">
    <property type="entry name" value="proto_IX_ox"/>
    <property type="match status" value="1"/>
</dbReference>
<dbReference type="Gene3D" id="3.90.660.20">
    <property type="entry name" value="Protoporphyrinogen oxidase, mitochondrial, domain 2"/>
    <property type="match status" value="1"/>
</dbReference>
<dbReference type="EMBL" id="OBEK01000003">
    <property type="protein sequence ID" value="SNZ14354.1"/>
    <property type="molecule type" value="Genomic_DNA"/>
</dbReference>
<dbReference type="InterPro" id="IPR050464">
    <property type="entry name" value="Zeta_carotene_desat/Oxidored"/>
</dbReference>
<dbReference type="InterPro" id="IPR002937">
    <property type="entry name" value="Amino_oxidase"/>
</dbReference>
<evidence type="ECO:0000256" key="5">
    <source>
        <dbReference type="ARBA" id="ARBA00012402"/>
    </source>
</evidence>
<evidence type="ECO:0000313" key="14">
    <source>
        <dbReference type="Proteomes" id="UP000219356"/>
    </source>
</evidence>
<evidence type="ECO:0000256" key="6">
    <source>
        <dbReference type="ARBA" id="ARBA00019046"/>
    </source>
</evidence>
<dbReference type="InterPro" id="IPR036188">
    <property type="entry name" value="FAD/NAD-bd_sf"/>
</dbReference>
<protein>
    <recommendedName>
        <fullName evidence="6 11">Coproporphyrinogen III oxidase</fullName>
        <ecNumber evidence="5 11">1.3.3.15</ecNumber>
    </recommendedName>
</protein>
<dbReference type="GO" id="GO:0005737">
    <property type="term" value="C:cytoplasm"/>
    <property type="evidence" value="ECO:0007669"/>
    <property type="project" value="UniProtKB-SubCell"/>
</dbReference>
<name>A0A285NXY4_9BACI</name>
<keyword evidence="8 11" id="KW-0274">FAD</keyword>
<proteinExistence type="inferred from homology"/>
<comment type="similarity">
    <text evidence="4 11">Belongs to the protoporphyrinogen/coproporphyrinogen oxidase family. Coproporphyrinogen III oxidase subfamily.</text>
</comment>
<dbReference type="STRING" id="586416.GZ22_04940"/>
<keyword evidence="7 11" id="KW-0285">Flavoprotein</keyword>
<keyword evidence="14" id="KW-1185">Reference proteome</keyword>
<dbReference type="SUPFAM" id="SSF54373">
    <property type="entry name" value="FAD-linked reductases, C-terminal domain"/>
    <property type="match status" value="1"/>
</dbReference>
<dbReference type="Proteomes" id="UP000219356">
    <property type="component" value="Unassembled WGS sequence"/>
</dbReference>
<feature type="domain" description="Amine oxidase" evidence="12">
    <location>
        <begin position="17"/>
        <end position="467"/>
    </location>
</feature>
<gene>
    <name evidence="13" type="ORF">SAMN05421503_2352</name>
</gene>
<evidence type="ECO:0000256" key="10">
    <source>
        <dbReference type="ARBA" id="ARBA00023133"/>
    </source>
</evidence>
<dbReference type="Gene3D" id="3.50.50.60">
    <property type="entry name" value="FAD/NAD(P)-binding domain"/>
    <property type="match status" value="1"/>
</dbReference>